<keyword evidence="2" id="KW-1185">Reference proteome</keyword>
<evidence type="ECO:0000313" key="1">
    <source>
        <dbReference type="EMBL" id="PKY62443.1"/>
    </source>
</evidence>
<comment type="caution">
    <text evidence="1">The sequence shown here is derived from an EMBL/GenBank/DDBJ whole genome shotgun (WGS) entry which is preliminary data.</text>
</comment>
<evidence type="ECO:0000313" key="2">
    <source>
        <dbReference type="Proteomes" id="UP000234323"/>
    </source>
</evidence>
<name>A0A2I1HUC2_9GLOM</name>
<organism evidence="1 2">
    <name type="scientific">Rhizophagus irregularis</name>
    <dbReference type="NCBI Taxonomy" id="588596"/>
    <lineage>
        <taxon>Eukaryota</taxon>
        <taxon>Fungi</taxon>
        <taxon>Fungi incertae sedis</taxon>
        <taxon>Mucoromycota</taxon>
        <taxon>Glomeromycotina</taxon>
        <taxon>Glomeromycetes</taxon>
        <taxon>Glomerales</taxon>
        <taxon>Glomeraceae</taxon>
        <taxon>Rhizophagus</taxon>
    </lineage>
</organism>
<dbReference type="AlphaFoldDB" id="A0A2I1HUC2"/>
<protein>
    <submittedName>
        <fullName evidence="1">Uncharacterized protein</fullName>
    </submittedName>
</protein>
<reference evidence="1 2" key="1">
    <citation type="submission" date="2015-10" db="EMBL/GenBank/DDBJ databases">
        <title>Genome analyses suggest a sexual origin of heterokaryosis in a supposedly ancient asexual fungus.</title>
        <authorList>
            <person name="Ropars J."/>
            <person name="Sedzielewska K."/>
            <person name="Noel J."/>
            <person name="Charron P."/>
            <person name="Farinelli L."/>
            <person name="Marton T."/>
            <person name="Kruger M."/>
            <person name="Pelin A."/>
            <person name="Brachmann A."/>
            <person name="Corradi N."/>
        </authorList>
    </citation>
    <scope>NUCLEOTIDE SEQUENCE [LARGE SCALE GENOMIC DNA]</scope>
    <source>
        <strain evidence="1 2">A4</strain>
    </source>
</reference>
<proteinExistence type="predicted"/>
<gene>
    <name evidence="1" type="ORF">RhiirA4_488913</name>
</gene>
<sequence length="68" mass="8265">MGLYLPITSFPYGQLYVPLSRVILYSYIKILILHNEQENYQTENINKIRFMKYRDFTNKLQYIKTVLI</sequence>
<dbReference type="EMBL" id="LLXI01007129">
    <property type="protein sequence ID" value="PKY62443.1"/>
    <property type="molecule type" value="Genomic_DNA"/>
</dbReference>
<dbReference type="Proteomes" id="UP000234323">
    <property type="component" value="Unassembled WGS sequence"/>
</dbReference>
<accession>A0A2I1HUC2</accession>